<name>A0A6C0F1H7_9ZZZZ</name>
<feature type="region of interest" description="Disordered" evidence="1">
    <location>
        <begin position="600"/>
        <end position="620"/>
    </location>
</feature>
<evidence type="ECO:0008006" key="3">
    <source>
        <dbReference type="Google" id="ProtNLM"/>
    </source>
</evidence>
<proteinExistence type="predicted"/>
<reference evidence="2" key="1">
    <citation type="journal article" date="2020" name="Nature">
        <title>Giant virus diversity and host interactions through global metagenomics.</title>
        <authorList>
            <person name="Schulz F."/>
            <person name="Roux S."/>
            <person name="Paez-Espino D."/>
            <person name="Jungbluth S."/>
            <person name="Walsh D.A."/>
            <person name="Denef V.J."/>
            <person name="McMahon K.D."/>
            <person name="Konstantinidis K.T."/>
            <person name="Eloe-Fadrosh E.A."/>
            <person name="Kyrpides N.C."/>
            <person name="Woyke T."/>
        </authorList>
    </citation>
    <scope>NUCLEOTIDE SEQUENCE</scope>
    <source>
        <strain evidence="2">GVMAG-M-3300009180-1</strain>
    </source>
</reference>
<sequence>MDLKQTKLTKTEWNNTEVPVSDDEMRVLQLIKDGFSDVNIKSNVNQSMFQLVKIEVSPENEAYLYTQYFEKDVKSTIKKYGDGLVTYVPSLVQIKQPKKVDVIRLQNMDATIESKREIIFEYVILDLARSILKSIVNKTSKYALALYTAIQLKKCTIPNVSKYVTEFVDHVIKIANDMTSIASVIHRAYEFIEKNPTLLKYEDATLFQHQKQLFTIFKQKPTTPKLVLYIAPTGTGKTLSPIGLSENFRVIFICVSRHVGLALAKSAISMNKKIAFAFGCETASDIRLHFFASANHTKNTRTGGIWKVDNSIGTKVEIMICDVQSYLTAMHYMLAFNEEENIVTYWDEPTITMDYEEHELHAKIHQNWNENKISKMVLSCATLPQETDIMETICDFRMKFDCADIHTINSYDFKKTIAVLNKDGMCVLPHLLYGDYRELLKCVRHCETNRTLLRYFDLSEIIRYIKYVNKQGMLDADYNIDAYFTSISDITMNTLKLYYLESLKHLDADRWADAYTELTKTQEPKFEKAGGIKLTTSDACTLTDGPTIFLADDVEKIGKFYIQNSSIPASVFDSIMKRLDVNNDLQEKITKQQQILDDKLGTSKDTTEEKDTDKKNARREKFDPEISKIVSALDKLRQQIQSANLEAKYIPNSKEHQKVWTSTPVDNAFMPRIEESTVKEIMELDVDNSMKILLLLGIGMFATNPNTQYMEIMKRLAYEQRLFLIIASSDYIYGTNYSFCHGFIGKDLTHMTQQKIIQAMGRIGRNKVQQEYTIRFRDDEIMMRLFMPVIHNLEAINMSKLFRGSAP</sequence>
<dbReference type="SUPFAM" id="SSF52540">
    <property type="entry name" value="P-loop containing nucleoside triphosphate hydrolases"/>
    <property type="match status" value="1"/>
</dbReference>
<dbReference type="EMBL" id="MN739019">
    <property type="protein sequence ID" value="QHT35346.1"/>
    <property type="molecule type" value="Genomic_DNA"/>
</dbReference>
<accession>A0A6C0F1H7</accession>
<dbReference type="AlphaFoldDB" id="A0A6C0F1H7"/>
<evidence type="ECO:0000256" key="1">
    <source>
        <dbReference type="SAM" id="MobiDB-lite"/>
    </source>
</evidence>
<evidence type="ECO:0000313" key="2">
    <source>
        <dbReference type="EMBL" id="QHT35346.1"/>
    </source>
</evidence>
<protein>
    <recommendedName>
        <fullName evidence="3">Helicase/UvrB N-terminal domain-containing protein</fullName>
    </recommendedName>
</protein>
<dbReference type="InterPro" id="IPR027417">
    <property type="entry name" value="P-loop_NTPase"/>
</dbReference>
<organism evidence="2">
    <name type="scientific">viral metagenome</name>
    <dbReference type="NCBI Taxonomy" id="1070528"/>
    <lineage>
        <taxon>unclassified sequences</taxon>
        <taxon>metagenomes</taxon>
        <taxon>organismal metagenomes</taxon>
    </lineage>
</organism>